<comment type="caution">
    <text evidence="3">The sequence shown here is derived from an EMBL/GenBank/DDBJ whole genome shotgun (WGS) entry which is preliminary data.</text>
</comment>
<dbReference type="PATRIC" id="fig|39960.10.peg.1938"/>
<reference evidence="3 4" key="1">
    <citation type="submission" date="2014-04" db="EMBL/GenBank/DDBJ databases">
        <title>A comprehensive comparison of genomes of Erythrobacter spp. Strains.</title>
        <authorList>
            <person name="Zheng Q."/>
        </authorList>
    </citation>
    <scope>NUCLEOTIDE SEQUENCE [LARGE SCALE GENOMIC DNA]</scope>
    <source>
        <strain evidence="3 4">DSM 8509</strain>
    </source>
</reference>
<evidence type="ECO:0000313" key="4">
    <source>
        <dbReference type="Proteomes" id="UP000027866"/>
    </source>
</evidence>
<proteinExistence type="predicted"/>
<evidence type="ECO:0000259" key="1">
    <source>
        <dbReference type="Pfam" id="PF00501"/>
    </source>
</evidence>
<dbReference type="Pfam" id="PF00501">
    <property type="entry name" value="AMP-binding"/>
    <property type="match status" value="1"/>
</dbReference>
<dbReference type="Gene3D" id="3.30.300.30">
    <property type="match status" value="1"/>
</dbReference>
<name>A0A074MUI8_9SPHN</name>
<dbReference type="RefSeq" id="WP_051697553.1">
    <property type="nucleotide sequence ID" value="NZ_CP017057.1"/>
</dbReference>
<dbReference type="Gene3D" id="3.40.50.12780">
    <property type="entry name" value="N-terminal domain of ligase-like"/>
    <property type="match status" value="1"/>
</dbReference>
<accession>A0A074MUI8</accession>
<dbReference type="InterPro" id="IPR045851">
    <property type="entry name" value="AMP-bd_C_sf"/>
</dbReference>
<evidence type="ECO:0008006" key="5">
    <source>
        <dbReference type="Google" id="ProtNLM"/>
    </source>
</evidence>
<dbReference type="EMBL" id="JMIX01000003">
    <property type="protein sequence ID" value="KEO98671.1"/>
    <property type="molecule type" value="Genomic_DNA"/>
</dbReference>
<feature type="domain" description="AMP-binding enzyme C-terminal" evidence="2">
    <location>
        <begin position="430"/>
        <end position="505"/>
    </location>
</feature>
<dbReference type="InterPro" id="IPR020845">
    <property type="entry name" value="AMP-binding_CS"/>
</dbReference>
<gene>
    <name evidence="3" type="ORF">EH32_06085</name>
</gene>
<dbReference type="AlphaFoldDB" id="A0A074MUI8"/>
<organism evidence="3 4">
    <name type="scientific">Erythrobacter litoralis</name>
    <dbReference type="NCBI Taxonomy" id="39960"/>
    <lineage>
        <taxon>Bacteria</taxon>
        <taxon>Pseudomonadati</taxon>
        <taxon>Pseudomonadota</taxon>
        <taxon>Alphaproteobacteria</taxon>
        <taxon>Sphingomonadales</taxon>
        <taxon>Erythrobacteraceae</taxon>
        <taxon>Erythrobacter/Porphyrobacter group</taxon>
        <taxon>Erythrobacter</taxon>
    </lineage>
</organism>
<dbReference type="InterPro" id="IPR025110">
    <property type="entry name" value="AMP-bd_C"/>
</dbReference>
<keyword evidence="4" id="KW-1185">Reference proteome</keyword>
<dbReference type="Pfam" id="PF13193">
    <property type="entry name" value="AMP-binding_C"/>
    <property type="match status" value="1"/>
</dbReference>
<feature type="domain" description="AMP-dependent synthetase/ligase" evidence="1">
    <location>
        <begin position="23"/>
        <end position="379"/>
    </location>
</feature>
<dbReference type="Proteomes" id="UP000027866">
    <property type="component" value="Unassembled WGS sequence"/>
</dbReference>
<dbReference type="PANTHER" id="PTHR43767:SF1">
    <property type="entry name" value="NONRIBOSOMAL PEPTIDE SYNTHASE PES1 (EUROFUNG)-RELATED"/>
    <property type="match status" value="1"/>
</dbReference>
<sequence>MTTILSHGNGKAVWVPETVPAILERAVRERPRDIALVSDECELTYAQYGDAVARLARRLSRHGSPGDTVAIILPNMAATAIAIFAAQSAGMVAATLNPDYTAAELAPMIEDSAPACAIVACDIHPRIAHLFAQATEILLVDGDAAILEDLGIGGEEAPAGPLPSPSPDDLAVLQFTGGSTGRPKGVELTHRAVATNVAQREAVLPTHFGDERILCFMPMFHSFAAAMCVNLAAYCAGKLVILPRYRPDWVVEAIGGHAITRLPAGPTVFNGLIRFGGLTREGVASLRCAYSGSAPLGIETLAQWDALTGVPIYEGYGQSEAGPILTYFGPGMNVKPGSVGPALPGTEVRIVDPENPARDLPTGEAGEIAARGPQVMRGYRSLASETRATLHGGWLHTGDIGMLDEDGHLTIADRKKDMVLISGYNVFPREVDEALLAHPAVAAAACVGVPDSYRGERLVAFVTPADDGEVDAEGLADWLAERLVRYKRPSEYRVLRSLPLTAAGKIDKQALKRAALETPAAADGEARHVA</sequence>
<dbReference type="InterPro" id="IPR000873">
    <property type="entry name" value="AMP-dep_synth/lig_dom"/>
</dbReference>
<dbReference type="GO" id="GO:0016878">
    <property type="term" value="F:acid-thiol ligase activity"/>
    <property type="evidence" value="ECO:0007669"/>
    <property type="project" value="UniProtKB-ARBA"/>
</dbReference>
<dbReference type="PROSITE" id="PS00455">
    <property type="entry name" value="AMP_BINDING"/>
    <property type="match status" value="1"/>
</dbReference>
<evidence type="ECO:0000259" key="2">
    <source>
        <dbReference type="Pfam" id="PF13193"/>
    </source>
</evidence>
<dbReference type="SUPFAM" id="SSF56801">
    <property type="entry name" value="Acetyl-CoA synthetase-like"/>
    <property type="match status" value="1"/>
</dbReference>
<dbReference type="InterPro" id="IPR042099">
    <property type="entry name" value="ANL_N_sf"/>
</dbReference>
<dbReference type="PANTHER" id="PTHR43767">
    <property type="entry name" value="LONG-CHAIN-FATTY-ACID--COA LIGASE"/>
    <property type="match status" value="1"/>
</dbReference>
<dbReference type="KEGG" id="elq:Ga0102493_112841"/>
<dbReference type="OrthoDB" id="9803968at2"/>
<protein>
    <recommendedName>
        <fullName evidence="5">Long-chain fatty acid--CoA ligase</fullName>
    </recommendedName>
</protein>
<dbReference type="InterPro" id="IPR050237">
    <property type="entry name" value="ATP-dep_AMP-bd_enzyme"/>
</dbReference>
<evidence type="ECO:0000313" key="3">
    <source>
        <dbReference type="EMBL" id="KEO98671.1"/>
    </source>
</evidence>